<dbReference type="InterPro" id="IPR035309">
    <property type="entry name" value="PSME4"/>
</dbReference>
<dbReference type="PANTHER" id="PTHR32170">
    <property type="entry name" value="PROTEASOME ACTIVATOR COMPLEX SUBUNIT 4"/>
    <property type="match status" value="1"/>
</dbReference>
<dbReference type="OrthoDB" id="17907at2759"/>
<dbReference type="InterPro" id="IPR032430">
    <property type="entry name" value="Blm10_mid"/>
</dbReference>
<accession>A0A9P7V3C0</accession>
<sequence length="731" mass="82815">MSPDLSSLSLYDAGPNSYARDHIPPEDNMETSEDRYIQKFRHYVQSIPYSVEPYPKMMKMLDHILLRIVQCIEAKDYDPGFLQWDSMVTYWSMLKYPIPKEKRILLAKLYFQVSVTPGMSAQVIATCADGFKVLTQSKKKVSVRDMRLPWKPIYDILKEDLFLDRRQFEYTQLSWCMGYIAENSRRFFHPAAINDMLSTFLPLMDGSVLDTILSSQYYLLSFLPLSHPQSYLPMLTRMWESINSYMYDERMLHFLAKLAELHVSPQVSDPRKIAEVPDDEISEGEKRPRWSQDDLSADTLWPGLYKDVGIFTDHEWSLLMCKCLASMEIPLADSGSLTTGPSADNQAGFEIGRLPKPNWRISSLASIIVYSMAPDSTPAPPSNLPTPFFTPLPSGMNTPTIQISTLKDYLSAPLGKGVQSKSKSYIAGSKALDSLVRFIASVQDFFHISNSGAWTNDLSAFIKYIVYDFNKRWHEERQPDCETPMNRRLTKAMRRELVKSLRTVCLLAMFSQDSTTVSNIQSCLKSMSVMEPDLILHPILERAVPSLEALVETQRTIAVIKALGAVAPAIVSRQVHYPGAKYLVPILDLLIPGIDLNDPSKTLCTTSFLVEISQYIKFGDLTTGENSQPTLLDSEHTEPKKFELKLPFLSFDEADGMFDLNLEPRLSHDEEDMLLKDTTASFADWVTNFIRRVIQLMENLPEEGPDGNAGGATEGSKRGRRCLQPNLHPPL</sequence>
<dbReference type="GO" id="GO:0005829">
    <property type="term" value="C:cytosol"/>
    <property type="evidence" value="ECO:0007669"/>
    <property type="project" value="TreeGrafter"/>
</dbReference>
<dbReference type="GO" id="GO:0005634">
    <property type="term" value="C:nucleus"/>
    <property type="evidence" value="ECO:0007669"/>
    <property type="project" value="TreeGrafter"/>
</dbReference>
<dbReference type="RefSeq" id="XP_043015969.1">
    <property type="nucleotide sequence ID" value="XM_043147264.1"/>
</dbReference>
<dbReference type="GO" id="GO:0070628">
    <property type="term" value="F:proteasome binding"/>
    <property type="evidence" value="ECO:0007669"/>
    <property type="project" value="InterPro"/>
</dbReference>
<evidence type="ECO:0000259" key="2">
    <source>
        <dbReference type="Pfam" id="PF16507"/>
    </source>
</evidence>
<name>A0A9P7V3C0_9AGAR</name>
<feature type="region of interest" description="Disordered" evidence="1">
    <location>
        <begin position="1"/>
        <end position="27"/>
    </location>
</feature>
<dbReference type="KEGG" id="more:E1B28_001345"/>
<reference evidence="3" key="1">
    <citation type="journal article" date="2021" name="Genome Biol. Evol.">
        <title>The assembled and annotated genome of the fairy-ring fungus Marasmius oreades.</title>
        <authorList>
            <person name="Hiltunen M."/>
            <person name="Ament-Velasquez S.L."/>
            <person name="Johannesson H."/>
        </authorList>
    </citation>
    <scope>NUCLEOTIDE SEQUENCE</scope>
    <source>
        <strain evidence="3">03SP1</strain>
    </source>
</reference>
<feature type="region of interest" description="Disordered" evidence="1">
    <location>
        <begin position="700"/>
        <end position="731"/>
    </location>
</feature>
<gene>
    <name evidence="3" type="ORF">E1B28_001345</name>
</gene>
<organism evidence="3 4">
    <name type="scientific">Marasmius oreades</name>
    <name type="common">fairy-ring Marasmius</name>
    <dbReference type="NCBI Taxonomy" id="181124"/>
    <lineage>
        <taxon>Eukaryota</taxon>
        <taxon>Fungi</taxon>
        <taxon>Dikarya</taxon>
        <taxon>Basidiomycota</taxon>
        <taxon>Agaricomycotina</taxon>
        <taxon>Agaricomycetes</taxon>
        <taxon>Agaricomycetidae</taxon>
        <taxon>Agaricales</taxon>
        <taxon>Marasmiineae</taxon>
        <taxon>Marasmiaceae</taxon>
        <taxon>Marasmius</taxon>
    </lineage>
</organism>
<dbReference type="GO" id="GO:0016504">
    <property type="term" value="F:peptidase activator activity"/>
    <property type="evidence" value="ECO:0007669"/>
    <property type="project" value="InterPro"/>
</dbReference>
<evidence type="ECO:0000313" key="4">
    <source>
        <dbReference type="Proteomes" id="UP001049176"/>
    </source>
</evidence>
<evidence type="ECO:0000256" key="1">
    <source>
        <dbReference type="SAM" id="MobiDB-lite"/>
    </source>
</evidence>
<dbReference type="EMBL" id="CM032181">
    <property type="protein sequence ID" value="KAG7099499.1"/>
    <property type="molecule type" value="Genomic_DNA"/>
</dbReference>
<dbReference type="AlphaFoldDB" id="A0A9P7V3C0"/>
<protein>
    <recommendedName>
        <fullName evidence="2">Proteasome activator Blm10 middle HEAT repeats region domain-containing protein</fullName>
    </recommendedName>
</protein>
<dbReference type="GeneID" id="66070421"/>
<proteinExistence type="predicted"/>
<evidence type="ECO:0000313" key="3">
    <source>
        <dbReference type="EMBL" id="KAG7099499.1"/>
    </source>
</evidence>
<dbReference type="Proteomes" id="UP001049176">
    <property type="component" value="Chromosome 1"/>
</dbReference>
<feature type="domain" description="Proteasome activator Blm10 middle HEAT repeats region" evidence="2">
    <location>
        <begin position="435"/>
        <end position="712"/>
    </location>
</feature>
<dbReference type="PANTHER" id="PTHR32170:SF3">
    <property type="entry name" value="PROTEASOME ACTIVATOR COMPLEX SUBUNIT 4"/>
    <property type="match status" value="1"/>
</dbReference>
<dbReference type="Pfam" id="PF16507">
    <property type="entry name" value="HEAT_PSME4_mid"/>
    <property type="match status" value="1"/>
</dbReference>
<comment type="caution">
    <text evidence="3">The sequence shown here is derived from an EMBL/GenBank/DDBJ whole genome shotgun (WGS) entry which is preliminary data.</text>
</comment>
<keyword evidence="4" id="KW-1185">Reference proteome</keyword>
<dbReference type="GO" id="GO:0010499">
    <property type="term" value="P:proteasomal ubiquitin-independent protein catabolic process"/>
    <property type="evidence" value="ECO:0007669"/>
    <property type="project" value="TreeGrafter"/>
</dbReference>